<dbReference type="Proteomes" id="UP000622653">
    <property type="component" value="Unassembled WGS sequence"/>
</dbReference>
<proteinExistence type="predicted"/>
<keyword evidence="3" id="KW-1185">Reference proteome</keyword>
<name>A0A8J7G0A7_9BACL</name>
<evidence type="ECO:0000256" key="1">
    <source>
        <dbReference type="SAM" id="Phobius"/>
    </source>
</evidence>
<gene>
    <name evidence="2" type="ORF">IRY55_00515</name>
</gene>
<protein>
    <submittedName>
        <fullName evidence="2">YlaF family protein</fullName>
    </submittedName>
</protein>
<sequence>MKNIHWIFVLYSFLAVSSMCAIGVGVAEKSPLTIIISSILVLVFMGLGFTKKKKLREQGLL</sequence>
<comment type="caution">
    <text evidence="2">The sequence shown here is derived from an EMBL/GenBank/DDBJ whole genome shotgun (WGS) entry which is preliminary data.</text>
</comment>
<evidence type="ECO:0000313" key="2">
    <source>
        <dbReference type="EMBL" id="MBF4499825.1"/>
    </source>
</evidence>
<dbReference type="InterPro" id="IPR035211">
    <property type="entry name" value="DUF5325"/>
</dbReference>
<dbReference type="Pfam" id="PF17259">
    <property type="entry name" value="DUF5325"/>
    <property type="match status" value="1"/>
</dbReference>
<evidence type="ECO:0000313" key="3">
    <source>
        <dbReference type="Proteomes" id="UP000622653"/>
    </source>
</evidence>
<keyword evidence="1" id="KW-0472">Membrane</keyword>
<feature type="transmembrane region" description="Helical" evidence="1">
    <location>
        <begin position="32"/>
        <end position="50"/>
    </location>
</feature>
<reference evidence="2" key="1">
    <citation type="submission" date="2020-11" db="EMBL/GenBank/DDBJ databases">
        <title>Multidrug resistant novel bacterium Savagea serpentis sp. nov., isolated from the scats of a vine snake (Ahaetulla nasuta).</title>
        <authorList>
            <person name="Venkata Ramana V."/>
            <person name="Vikas Patil S."/>
            <person name="Yogita Lugani V."/>
        </authorList>
    </citation>
    <scope>NUCLEOTIDE SEQUENCE</scope>
    <source>
        <strain evidence="2">SN6</strain>
    </source>
</reference>
<dbReference type="AlphaFoldDB" id="A0A8J7G0A7"/>
<dbReference type="EMBL" id="JADKPV010000001">
    <property type="protein sequence ID" value="MBF4499825.1"/>
    <property type="molecule type" value="Genomic_DNA"/>
</dbReference>
<organism evidence="2 3">
    <name type="scientific">Savagea serpentis</name>
    <dbReference type="NCBI Taxonomy" id="2785297"/>
    <lineage>
        <taxon>Bacteria</taxon>
        <taxon>Bacillati</taxon>
        <taxon>Bacillota</taxon>
        <taxon>Bacilli</taxon>
        <taxon>Bacillales</taxon>
        <taxon>Caryophanaceae</taxon>
        <taxon>Savagea</taxon>
    </lineage>
</organism>
<keyword evidence="1" id="KW-0812">Transmembrane</keyword>
<dbReference type="RefSeq" id="WP_194561305.1">
    <property type="nucleotide sequence ID" value="NZ_JADKPV010000001.1"/>
</dbReference>
<feature type="transmembrane region" description="Helical" evidence="1">
    <location>
        <begin position="7"/>
        <end position="26"/>
    </location>
</feature>
<keyword evidence="1" id="KW-1133">Transmembrane helix</keyword>
<accession>A0A8J7G0A7</accession>